<keyword evidence="13" id="KW-1185">Reference proteome</keyword>
<dbReference type="Gene3D" id="3.20.20.70">
    <property type="entry name" value="Aldolase class I"/>
    <property type="match status" value="1"/>
</dbReference>
<name>A0ABS8EYP6_9FIRM</name>
<dbReference type="EMBL" id="JAJEQE010000033">
    <property type="protein sequence ID" value="MCC2149547.1"/>
    <property type="molecule type" value="Genomic_DNA"/>
</dbReference>
<evidence type="ECO:0000313" key="13">
    <source>
        <dbReference type="Proteomes" id="UP001299235"/>
    </source>
</evidence>
<dbReference type="PANTHER" id="PTHR11749">
    <property type="entry name" value="RIBULOSE-5-PHOSPHATE-3-EPIMERASE"/>
    <property type="match status" value="1"/>
</dbReference>
<feature type="active site" description="Proton donor" evidence="10">
    <location>
        <position position="175"/>
    </location>
</feature>
<evidence type="ECO:0000256" key="6">
    <source>
        <dbReference type="ARBA" id="ARBA00009541"/>
    </source>
</evidence>
<evidence type="ECO:0000256" key="8">
    <source>
        <dbReference type="ARBA" id="ARBA00022723"/>
    </source>
</evidence>
<comment type="caution">
    <text evidence="12">The sequence shown here is derived from an EMBL/GenBank/DDBJ whole genome shotgun (WGS) entry which is preliminary data.</text>
</comment>
<evidence type="ECO:0000256" key="5">
    <source>
        <dbReference type="ARBA" id="ARBA00001954"/>
    </source>
</evidence>
<keyword evidence="8 10" id="KW-0479">Metal-binding</keyword>
<dbReference type="EC" id="5.1.3.1" evidence="7 10"/>
<dbReference type="InterPro" id="IPR011060">
    <property type="entry name" value="RibuloseP-bd_barrel"/>
</dbReference>
<evidence type="ECO:0000256" key="11">
    <source>
        <dbReference type="PIRNR" id="PIRNR001461"/>
    </source>
</evidence>
<comment type="function">
    <text evidence="10">Catalyzes the reversible epimerization of D-ribulose 5-phosphate to D-xylulose 5-phosphate.</text>
</comment>
<comment type="cofactor">
    <cofactor evidence="2">
        <name>Mn(2+)</name>
        <dbReference type="ChEBI" id="CHEBI:29035"/>
    </cofactor>
</comment>
<dbReference type="PIRSF" id="PIRSF001461">
    <property type="entry name" value="RPE"/>
    <property type="match status" value="1"/>
</dbReference>
<dbReference type="InterPro" id="IPR000056">
    <property type="entry name" value="Ribul_P_3_epim-like"/>
</dbReference>
<accession>A0ABS8EYP6</accession>
<comment type="catalytic activity">
    <reaction evidence="1 10 11">
        <text>D-ribulose 5-phosphate = D-xylulose 5-phosphate</text>
        <dbReference type="Rhea" id="RHEA:13677"/>
        <dbReference type="ChEBI" id="CHEBI:57737"/>
        <dbReference type="ChEBI" id="CHEBI:58121"/>
        <dbReference type="EC" id="5.1.3.1"/>
    </reaction>
</comment>
<organism evidence="12 13">
    <name type="scientific">Hominisplanchenecus faecis</name>
    <dbReference type="NCBI Taxonomy" id="2885351"/>
    <lineage>
        <taxon>Bacteria</taxon>
        <taxon>Bacillati</taxon>
        <taxon>Bacillota</taxon>
        <taxon>Clostridia</taxon>
        <taxon>Lachnospirales</taxon>
        <taxon>Lachnospiraceae</taxon>
        <taxon>Hominisplanchenecus</taxon>
    </lineage>
</organism>
<evidence type="ECO:0000256" key="9">
    <source>
        <dbReference type="ARBA" id="ARBA00023235"/>
    </source>
</evidence>
<sequence length="224" mass="24784">MKYELSPSILSADFARLGEEIKAVEQTGVNYLHIDVMDGMFVPSISFGFPIIKSIRKMSNMVFDVHLMVEQPERYIEETAASGADIITIHAEACKHPDRAIEQIHQLGKKAGIALNPSTSLHELDYLLEKVDMVLLMTVNPGFGNQKYIPYCTGKVKELRTMIEERGLQTDIEVDGGINAATIDAVLEAGANILVAGSAVFGKETAKNAEKYRKLLADYQENHK</sequence>
<protein>
    <recommendedName>
        <fullName evidence="7 10">Ribulose-phosphate 3-epimerase</fullName>
        <ecNumber evidence="7 10">5.1.3.1</ecNumber>
    </recommendedName>
</protein>
<feature type="binding site" evidence="10">
    <location>
        <position position="66"/>
    </location>
    <ligand>
        <name>a divalent metal cation</name>
        <dbReference type="ChEBI" id="CHEBI:60240"/>
    </ligand>
</feature>
<dbReference type="Pfam" id="PF00834">
    <property type="entry name" value="Ribul_P_3_epim"/>
    <property type="match status" value="1"/>
</dbReference>
<proteinExistence type="inferred from homology"/>
<evidence type="ECO:0000256" key="3">
    <source>
        <dbReference type="ARBA" id="ARBA00001941"/>
    </source>
</evidence>
<feature type="binding site" evidence="10">
    <location>
        <position position="35"/>
    </location>
    <ligand>
        <name>a divalent metal cation</name>
        <dbReference type="ChEBI" id="CHEBI:60240"/>
    </ligand>
</feature>
<feature type="binding site" evidence="10">
    <location>
        <begin position="175"/>
        <end position="177"/>
    </location>
    <ligand>
        <name>substrate</name>
    </ligand>
</feature>
<evidence type="ECO:0000313" key="12">
    <source>
        <dbReference type="EMBL" id="MCC2149547.1"/>
    </source>
</evidence>
<feature type="binding site" evidence="10">
    <location>
        <position position="33"/>
    </location>
    <ligand>
        <name>a divalent metal cation</name>
        <dbReference type="ChEBI" id="CHEBI:60240"/>
    </ligand>
</feature>
<evidence type="ECO:0000256" key="7">
    <source>
        <dbReference type="ARBA" id="ARBA00013188"/>
    </source>
</evidence>
<feature type="active site" description="Proton acceptor" evidence="10">
    <location>
        <position position="35"/>
    </location>
</feature>
<keyword evidence="10 11" id="KW-0119">Carbohydrate metabolism</keyword>
<gene>
    <name evidence="10 12" type="primary">rpe</name>
    <name evidence="12" type="ORF">LKD42_09810</name>
</gene>
<reference evidence="12 13" key="1">
    <citation type="submission" date="2021-10" db="EMBL/GenBank/DDBJ databases">
        <title>Anaerobic single-cell dispensing facilitates the cultivation of human gut bacteria.</title>
        <authorList>
            <person name="Afrizal A."/>
        </authorList>
    </citation>
    <scope>NUCLEOTIDE SEQUENCE [LARGE SCALE GENOMIC DNA]</scope>
    <source>
        <strain evidence="12 13">CLA-AA-H246</strain>
    </source>
</reference>
<comment type="pathway">
    <text evidence="10">Carbohydrate degradation.</text>
</comment>
<dbReference type="RefSeq" id="WP_022120041.1">
    <property type="nucleotide sequence ID" value="NZ_JAJEQE010000033.1"/>
</dbReference>
<comment type="cofactor">
    <cofactor evidence="3">
        <name>Co(2+)</name>
        <dbReference type="ChEBI" id="CHEBI:48828"/>
    </cofactor>
</comment>
<evidence type="ECO:0000256" key="4">
    <source>
        <dbReference type="ARBA" id="ARBA00001947"/>
    </source>
</evidence>
<feature type="binding site" evidence="10">
    <location>
        <position position="175"/>
    </location>
    <ligand>
        <name>a divalent metal cation</name>
        <dbReference type="ChEBI" id="CHEBI:60240"/>
    </ligand>
</feature>
<dbReference type="CDD" id="cd00429">
    <property type="entry name" value="RPE"/>
    <property type="match status" value="1"/>
</dbReference>
<dbReference type="Proteomes" id="UP001299235">
    <property type="component" value="Unassembled WGS sequence"/>
</dbReference>
<dbReference type="NCBIfam" id="TIGR01163">
    <property type="entry name" value="rpe"/>
    <property type="match status" value="1"/>
</dbReference>
<comment type="similarity">
    <text evidence="6 10 11">Belongs to the ribulose-phosphate 3-epimerase family.</text>
</comment>
<evidence type="ECO:0000256" key="10">
    <source>
        <dbReference type="HAMAP-Rule" id="MF_02227"/>
    </source>
</evidence>
<feature type="binding site" evidence="10">
    <location>
        <position position="8"/>
    </location>
    <ligand>
        <name>substrate</name>
    </ligand>
</feature>
<dbReference type="GO" id="GO:0004750">
    <property type="term" value="F:D-ribulose-phosphate 3-epimerase activity"/>
    <property type="evidence" value="ECO:0007669"/>
    <property type="project" value="UniProtKB-EC"/>
</dbReference>
<dbReference type="SUPFAM" id="SSF51366">
    <property type="entry name" value="Ribulose-phoshate binding barrel"/>
    <property type="match status" value="1"/>
</dbReference>
<feature type="binding site" evidence="10">
    <location>
        <position position="66"/>
    </location>
    <ligand>
        <name>substrate</name>
    </ligand>
</feature>
<comment type="cofactor">
    <cofactor evidence="5">
        <name>Fe(2+)</name>
        <dbReference type="ChEBI" id="CHEBI:29033"/>
    </cofactor>
</comment>
<dbReference type="InterPro" id="IPR013785">
    <property type="entry name" value="Aldolase_TIM"/>
</dbReference>
<comment type="caution">
    <text evidence="10">Lacks conserved residue(s) required for the propagation of feature annotation.</text>
</comment>
<evidence type="ECO:0000256" key="2">
    <source>
        <dbReference type="ARBA" id="ARBA00001936"/>
    </source>
</evidence>
<feature type="binding site" evidence="10">
    <location>
        <begin position="197"/>
        <end position="198"/>
    </location>
    <ligand>
        <name>substrate</name>
    </ligand>
</feature>
<comment type="cofactor">
    <cofactor evidence="10">
        <name>a divalent metal cation</name>
        <dbReference type="ChEBI" id="CHEBI:60240"/>
    </cofactor>
    <text evidence="10">Binds 1 divalent metal cation per subunit.</text>
</comment>
<dbReference type="InterPro" id="IPR026019">
    <property type="entry name" value="Ribul_P_3_epim"/>
</dbReference>
<keyword evidence="9 10" id="KW-0413">Isomerase</keyword>
<dbReference type="HAMAP" id="MF_02227">
    <property type="entry name" value="RPE"/>
    <property type="match status" value="1"/>
</dbReference>
<evidence type="ECO:0000256" key="1">
    <source>
        <dbReference type="ARBA" id="ARBA00001782"/>
    </source>
</evidence>
<dbReference type="NCBIfam" id="NF004076">
    <property type="entry name" value="PRK05581.1-4"/>
    <property type="match status" value="1"/>
</dbReference>
<comment type="cofactor">
    <cofactor evidence="4">
        <name>Zn(2+)</name>
        <dbReference type="ChEBI" id="CHEBI:29105"/>
    </cofactor>
</comment>